<feature type="domain" description="TonB-dependent receptor-like beta-barrel" evidence="17">
    <location>
        <begin position="245"/>
        <end position="682"/>
    </location>
</feature>
<evidence type="ECO:0000256" key="15">
    <source>
        <dbReference type="RuleBase" id="RU003357"/>
    </source>
</evidence>
<dbReference type="CDD" id="cd01347">
    <property type="entry name" value="ligand_gated_channel"/>
    <property type="match status" value="1"/>
</dbReference>
<dbReference type="GO" id="GO:0038023">
    <property type="term" value="F:signaling receptor activity"/>
    <property type="evidence" value="ECO:0007669"/>
    <property type="project" value="InterPro"/>
</dbReference>
<evidence type="ECO:0000313" key="20">
    <source>
        <dbReference type="Proteomes" id="UP000596427"/>
    </source>
</evidence>
<keyword evidence="8" id="KW-0408">Iron</keyword>
<dbReference type="GO" id="GO:0015891">
    <property type="term" value="P:siderophore transport"/>
    <property type="evidence" value="ECO:0007669"/>
    <property type="project" value="InterPro"/>
</dbReference>
<evidence type="ECO:0000256" key="6">
    <source>
        <dbReference type="ARBA" id="ARBA00022692"/>
    </source>
</evidence>
<keyword evidence="3 14" id="KW-0813">Transport</keyword>
<dbReference type="EMBL" id="CP063362">
    <property type="protein sequence ID" value="QRG06228.1"/>
    <property type="molecule type" value="Genomic_DNA"/>
</dbReference>
<dbReference type="Gene3D" id="2.170.130.10">
    <property type="entry name" value="TonB-dependent receptor, plug domain"/>
    <property type="match status" value="1"/>
</dbReference>
<keyword evidence="9" id="KW-0406">Ion transport</keyword>
<evidence type="ECO:0000256" key="16">
    <source>
        <dbReference type="SAM" id="SignalP"/>
    </source>
</evidence>
<protein>
    <submittedName>
        <fullName evidence="19">TonB-dependent siderophore receptor</fullName>
    </submittedName>
</protein>
<evidence type="ECO:0000256" key="1">
    <source>
        <dbReference type="ARBA" id="ARBA00004571"/>
    </source>
</evidence>
<evidence type="ECO:0000256" key="10">
    <source>
        <dbReference type="ARBA" id="ARBA00023077"/>
    </source>
</evidence>
<dbReference type="Pfam" id="PF07715">
    <property type="entry name" value="Plug"/>
    <property type="match status" value="1"/>
</dbReference>
<dbReference type="Gene3D" id="2.40.170.20">
    <property type="entry name" value="TonB-dependent receptor, beta-barrel domain"/>
    <property type="match status" value="1"/>
</dbReference>
<organism evidence="19 20">
    <name type="scientific">Xanthobacter dioxanivorans</name>
    <dbReference type="NCBI Taxonomy" id="2528964"/>
    <lineage>
        <taxon>Bacteria</taxon>
        <taxon>Pseudomonadati</taxon>
        <taxon>Pseudomonadota</taxon>
        <taxon>Alphaproteobacteria</taxon>
        <taxon>Hyphomicrobiales</taxon>
        <taxon>Xanthobacteraceae</taxon>
        <taxon>Xanthobacter</taxon>
    </lineage>
</organism>
<keyword evidence="7 16" id="KW-0732">Signal</keyword>
<dbReference type="GO" id="GO:0009279">
    <property type="term" value="C:cell outer membrane"/>
    <property type="evidence" value="ECO:0007669"/>
    <property type="project" value="UniProtKB-SubCell"/>
</dbReference>
<dbReference type="AlphaFoldDB" id="A0A974PMV2"/>
<dbReference type="InterPro" id="IPR000531">
    <property type="entry name" value="Beta-barrel_TonB"/>
</dbReference>
<evidence type="ECO:0000256" key="11">
    <source>
        <dbReference type="ARBA" id="ARBA00023136"/>
    </source>
</evidence>
<keyword evidence="10 15" id="KW-0798">TonB box</keyword>
<evidence type="ECO:0000256" key="9">
    <source>
        <dbReference type="ARBA" id="ARBA00023065"/>
    </source>
</evidence>
<dbReference type="FunFam" id="2.40.170.20:FF:000005">
    <property type="entry name" value="TonB-dependent siderophore receptor"/>
    <property type="match status" value="1"/>
</dbReference>
<dbReference type="Pfam" id="PF00593">
    <property type="entry name" value="TonB_dep_Rec_b-barrel"/>
    <property type="match status" value="1"/>
</dbReference>
<proteinExistence type="inferred from homology"/>
<accession>A0A974PMV2</accession>
<feature type="domain" description="TonB-dependent receptor plug" evidence="18">
    <location>
        <begin position="73"/>
        <end position="173"/>
    </location>
</feature>
<evidence type="ECO:0000259" key="17">
    <source>
        <dbReference type="Pfam" id="PF00593"/>
    </source>
</evidence>
<comment type="subcellular location">
    <subcellularLocation>
        <location evidence="1 14">Cell outer membrane</location>
        <topology evidence="1 14">Multi-pass membrane protein</topology>
    </subcellularLocation>
</comment>
<dbReference type="NCBIfam" id="TIGR01783">
    <property type="entry name" value="TonB-siderophor"/>
    <property type="match status" value="1"/>
</dbReference>
<evidence type="ECO:0000256" key="7">
    <source>
        <dbReference type="ARBA" id="ARBA00022729"/>
    </source>
</evidence>
<dbReference type="InterPro" id="IPR037066">
    <property type="entry name" value="Plug_dom_sf"/>
</dbReference>
<evidence type="ECO:0000256" key="13">
    <source>
        <dbReference type="ARBA" id="ARBA00023237"/>
    </source>
</evidence>
<keyword evidence="5" id="KW-0410">Iron transport</keyword>
<keyword evidence="13 14" id="KW-0998">Cell outer membrane</keyword>
<keyword evidence="6 14" id="KW-0812">Transmembrane</keyword>
<dbReference type="FunFam" id="2.170.130.10:FF:000001">
    <property type="entry name" value="Catecholate siderophore TonB-dependent receptor"/>
    <property type="match status" value="1"/>
</dbReference>
<evidence type="ECO:0000256" key="4">
    <source>
        <dbReference type="ARBA" id="ARBA00022452"/>
    </source>
</evidence>
<dbReference type="KEGG" id="xdi:EZH22_25180"/>
<gene>
    <name evidence="19" type="ORF">EZH22_25180</name>
</gene>
<evidence type="ECO:0000256" key="8">
    <source>
        <dbReference type="ARBA" id="ARBA00023004"/>
    </source>
</evidence>
<name>A0A974PMV2_9HYPH</name>
<dbReference type="RefSeq" id="WP_203193136.1">
    <property type="nucleotide sequence ID" value="NZ_CP063362.1"/>
</dbReference>
<keyword evidence="4 14" id="KW-1134">Transmembrane beta strand</keyword>
<dbReference type="PANTHER" id="PTHR32552:SF68">
    <property type="entry name" value="FERRICHROME OUTER MEMBRANE TRANSPORTER_PHAGE RECEPTOR"/>
    <property type="match status" value="1"/>
</dbReference>
<keyword evidence="20" id="KW-1185">Reference proteome</keyword>
<dbReference type="Proteomes" id="UP000596427">
    <property type="component" value="Chromosome"/>
</dbReference>
<dbReference type="InterPro" id="IPR012910">
    <property type="entry name" value="Plug_dom"/>
</dbReference>
<comment type="similarity">
    <text evidence="2 14 15">Belongs to the TonB-dependent receptor family.</text>
</comment>
<dbReference type="PROSITE" id="PS52016">
    <property type="entry name" value="TONB_DEPENDENT_REC_3"/>
    <property type="match status" value="1"/>
</dbReference>
<dbReference type="InterPro" id="IPR036942">
    <property type="entry name" value="Beta-barrel_TonB_sf"/>
</dbReference>
<feature type="signal peptide" evidence="16">
    <location>
        <begin position="1"/>
        <end position="29"/>
    </location>
</feature>
<evidence type="ECO:0000256" key="5">
    <source>
        <dbReference type="ARBA" id="ARBA00022496"/>
    </source>
</evidence>
<sequence>MTALSGGQTRSWLLCAAACTLVAASPARAQQAQGVELDTITVEGQGTAESPTGPVEGYVAHRTIAGSKTDTPLIEVPQSISVVTRDQMDDRAVQNVGQALDYSVGVLGQPFGTDPRFDAPLLRGFSAANSQYLNGLKLMRDAGAVAIEQYGLERIDVLLGPASVLYGQGNPGGLIDLISKRPTFTTFGEVQGQIGTFDRYVGAFDVGGVVGSDFAYRLTGLARDAGTQTDFIDDNRLFFAPSFTWKPTNDTSLTVLANVQYDQAGTPVGLPVEYTVGPLRNLLSPDLFLGDPSYNASSRTLASIGYEFQHRFNDMWQIRQNARYLQLNWDYSSLYYSSLSTTNPTIANRGSSQNNEDQNTITVDTQLQGDFQTGPLTHKLLLGVDYRRFSQDNLTQFGNAPPIDILFPVYNQPVTGLPWYVSAVDGTVNQTGLYAQDQVRFGKWLLTAGIRHDWASVDSTTDTNFGDTVQDQNDAAFTGRIGLTYLFDNGIAPYANYSTSFDPVIGSMPSVLGGQPFQPSTGEQYEVGVKYQPAGWNGFFTAALYDIKQKNVLSSQLIGGISYETQIGEVSVRGFELSGTMSLSEGWKLLANYTFMDAEITQGQYAGNRPANVPENMANIWLDYTFKSGPWAGFGMGGGVRYVGSRYALDNNAVFLDANTLVDAAIHYEKGPFKAQLNVNNIANETYVSTCGFFGCYYGDGRTAVAQLTYRW</sequence>
<evidence type="ECO:0000313" key="19">
    <source>
        <dbReference type="EMBL" id="QRG06228.1"/>
    </source>
</evidence>
<evidence type="ECO:0000256" key="3">
    <source>
        <dbReference type="ARBA" id="ARBA00022448"/>
    </source>
</evidence>
<dbReference type="InterPro" id="IPR010105">
    <property type="entry name" value="TonB_sidphr_rcpt"/>
</dbReference>
<keyword evidence="11 14" id="KW-0472">Membrane</keyword>
<dbReference type="InterPro" id="IPR039426">
    <property type="entry name" value="TonB-dep_rcpt-like"/>
</dbReference>
<evidence type="ECO:0000259" key="18">
    <source>
        <dbReference type="Pfam" id="PF07715"/>
    </source>
</evidence>
<evidence type="ECO:0000256" key="12">
    <source>
        <dbReference type="ARBA" id="ARBA00023170"/>
    </source>
</evidence>
<evidence type="ECO:0000256" key="2">
    <source>
        <dbReference type="ARBA" id="ARBA00009810"/>
    </source>
</evidence>
<keyword evidence="12 19" id="KW-0675">Receptor</keyword>
<reference evidence="19 20" key="1">
    <citation type="submission" date="2020-10" db="EMBL/GenBank/DDBJ databases">
        <title>Degradation of 1,4-Dioxane by Xanthobacter sp. YN2, via a Novel Group-2 Soluble Di-Iron Monooxygenase.</title>
        <authorList>
            <person name="Ma F."/>
            <person name="Wang Y."/>
            <person name="Yang J."/>
            <person name="Guo H."/>
            <person name="Su D."/>
            <person name="Yu L."/>
        </authorList>
    </citation>
    <scope>NUCLEOTIDE SEQUENCE [LARGE SCALE GENOMIC DNA]</scope>
    <source>
        <strain evidence="19 20">YN2</strain>
    </source>
</reference>
<evidence type="ECO:0000256" key="14">
    <source>
        <dbReference type="PROSITE-ProRule" id="PRU01360"/>
    </source>
</evidence>
<dbReference type="PANTHER" id="PTHR32552">
    <property type="entry name" value="FERRICHROME IRON RECEPTOR-RELATED"/>
    <property type="match status" value="1"/>
</dbReference>
<dbReference type="SUPFAM" id="SSF56935">
    <property type="entry name" value="Porins"/>
    <property type="match status" value="1"/>
</dbReference>
<dbReference type="GO" id="GO:0015344">
    <property type="term" value="F:siderophore uptake transmembrane transporter activity"/>
    <property type="evidence" value="ECO:0007669"/>
    <property type="project" value="TreeGrafter"/>
</dbReference>
<feature type="chain" id="PRO_5037907016" evidence="16">
    <location>
        <begin position="30"/>
        <end position="712"/>
    </location>
</feature>